<feature type="transmembrane region" description="Helical" evidence="2">
    <location>
        <begin position="200"/>
        <end position="219"/>
    </location>
</feature>
<dbReference type="VEuPathDB" id="FungiDB:PV07_05086"/>
<evidence type="ECO:0000313" key="5">
    <source>
        <dbReference type="Proteomes" id="UP000054466"/>
    </source>
</evidence>
<dbReference type="HOGENOM" id="CLU_1240005_0_0_1"/>
<evidence type="ECO:0000256" key="1">
    <source>
        <dbReference type="SAM" id="MobiDB-lite"/>
    </source>
</evidence>
<dbReference type="Proteomes" id="UP000054466">
    <property type="component" value="Unassembled WGS sequence"/>
</dbReference>
<feature type="compositionally biased region" description="Basic and acidic residues" evidence="1">
    <location>
        <begin position="99"/>
        <end position="119"/>
    </location>
</feature>
<feature type="region of interest" description="Disordered" evidence="1">
    <location>
        <begin position="19"/>
        <end position="177"/>
    </location>
</feature>
<reference evidence="4 5" key="1">
    <citation type="submission" date="2015-01" db="EMBL/GenBank/DDBJ databases">
        <title>The Genome Sequence of Cladophialophora immunda CBS83496.</title>
        <authorList>
            <consortium name="The Broad Institute Genomics Platform"/>
            <person name="Cuomo C."/>
            <person name="de Hoog S."/>
            <person name="Gorbushina A."/>
            <person name="Stielow B."/>
            <person name="Teixiera M."/>
            <person name="Abouelleil A."/>
            <person name="Chapman S.B."/>
            <person name="Priest M."/>
            <person name="Young S.K."/>
            <person name="Wortman J."/>
            <person name="Nusbaum C."/>
            <person name="Birren B."/>
        </authorList>
    </citation>
    <scope>NUCLEOTIDE SEQUENCE [LARGE SCALE GENOMIC DNA]</scope>
    <source>
        <strain evidence="4 5">CBS 83496</strain>
    </source>
</reference>
<keyword evidence="3" id="KW-0732">Signal</keyword>
<accession>A0A0D1ZMS1</accession>
<evidence type="ECO:0000313" key="4">
    <source>
        <dbReference type="EMBL" id="KIW29261.1"/>
    </source>
</evidence>
<keyword evidence="2" id="KW-0812">Transmembrane</keyword>
<feature type="compositionally biased region" description="Basic and acidic residues" evidence="1">
    <location>
        <begin position="41"/>
        <end position="51"/>
    </location>
</feature>
<organism evidence="4 5">
    <name type="scientific">Cladophialophora immunda</name>
    <dbReference type="NCBI Taxonomy" id="569365"/>
    <lineage>
        <taxon>Eukaryota</taxon>
        <taxon>Fungi</taxon>
        <taxon>Dikarya</taxon>
        <taxon>Ascomycota</taxon>
        <taxon>Pezizomycotina</taxon>
        <taxon>Eurotiomycetes</taxon>
        <taxon>Chaetothyriomycetidae</taxon>
        <taxon>Chaetothyriales</taxon>
        <taxon>Herpotrichiellaceae</taxon>
        <taxon>Cladophialophora</taxon>
    </lineage>
</organism>
<evidence type="ECO:0000256" key="3">
    <source>
        <dbReference type="SAM" id="SignalP"/>
    </source>
</evidence>
<feature type="compositionally biased region" description="Gly residues" evidence="1">
    <location>
        <begin position="79"/>
        <end position="95"/>
    </location>
</feature>
<proteinExistence type="predicted"/>
<dbReference type="RefSeq" id="XP_016249477.1">
    <property type="nucleotide sequence ID" value="XM_016391958.1"/>
</dbReference>
<evidence type="ECO:0000256" key="2">
    <source>
        <dbReference type="SAM" id="Phobius"/>
    </source>
</evidence>
<feature type="signal peptide" evidence="3">
    <location>
        <begin position="1"/>
        <end position="20"/>
    </location>
</feature>
<dbReference type="AlphaFoldDB" id="A0A0D1ZMS1"/>
<feature type="chain" id="PRO_5002252953" evidence="3">
    <location>
        <begin position="21"/>
        <end position="223"/>
    </location>
</feature>
<dbReference type="STRING" id="569365.A0A0D1ZMS1"/>
<dbReference type="PROSITE" id="PS51257">
    <property type="entry name" value="PROKAR_LIPOPROTEIN"/>
    <property type="match status" value="1"/>
</dbReference>
<name>A0A0D1ZMS1_9EURO</name>
<gene>
    <name evidence="4" type="ORF">PV07_05086</name>
</gene>
<dbReference type="EMBL" id="KN847042">
    <property type="protein sequence ID" value="KIW29261.1"/>
    <property type="molecule type" value="Genomic_DNA"/>
</dbReference>
<sequence>MGRLPAATFWLAPVALQTWSSCPQEHRSKKTKAPTKKRKERRELKLSENHANKRSPLPNPPPRPPEPPTSPPDKRPEEPGGGGEGEGEVEAGGQGAAEPKVDTEAGVDAQDHNADKETETETETEADIESEKAKENKKSRHDTHSSNDHTDEQPLSKEESPESHRTDPSPAAKRDPSSAYKALIMDAWRFSSTGNRAESMFLASAWAVYFVYYFGYAFGRNVA</sequence>
<protein>
    <submittedName>
        <fullName evidence="4">Uncharacterized protein</fullName>
    </submittedName>
</protein>
<keyword evidence="5" id="KW-1185">Reference proteome</keyword>
<feature type="compositionally biased region" description="Basic residues" evidence="1">
    <location>
        <begin position="27"/>
        <end position="40"/>
    </location>
</feature>
<feature type="compositionally biased region" description="Pro residues" evidence="1">
    <location>
        <begin position="57"/>
        <end position="71"/>
    </location>
</feature>
<feature type="compositionally biased region" description="Basic and acidic residues" evidence="1">
    <location>
        <begin position="129"/>
        <end position="176"/>
    </location>
</feature>
<dbReference type="GeneID" id="27344280"/>
<keyword evidence="2" id="KW-1133">Transmembrane helix</keyword>
<keyword evidence="2" id="KW-0472">Membrane</keyword>